<dbReference type="InterPro" id="IPR018247">
    <property type="entry name" value="EF_Hand_1_Ca_BS"/>
</dbReference>
<dbReference type="Gene3D" id="2.60.120.200">
    <property type="match status" value="1"/>
</dbReference>
<accession>A0A9X2FFI6</accession>
<gene>
    <name evidence="2" type="ORF">NG895_12610</name>
</gene>
<comment type="caution">
    <text evidence="2">The sequence shown here is derived from an EMBL/GenBank/DDBJ whole genome shotgun (WGS) entry which is preliminary data.</text>
</comment>
<evidence type="ECO:0000256" key="1">
    <source>
        <dbReference type="SAM" id="Phobius"/>
    </source>
</evidence>
<dbReference type="InterPro" id="IPR013320">
    <property type="entry name" value="ConA-like_dom_sf"/>
</dbReference>
<dbReference type="EMBL" id="JAMXLR010000038">
    <property type="protein sequence ID" value="MCO6044751.1"/>
    <property type="molecule type" value="Genomic_DNA"/>
</dbReference>
<reference evidence="2" key="1">
    <citation type="submission" date="2022-06" db="EMBL/GenBank/DDBJ databases">
        <title>Aeoliella straminimaris, a novel planctomycete from sediments.</title>
        <authorList>
            <person name="Vitorino I.R."/>
            <person name="Lage O.M."/>
        </authorList>
    </citation>
    <scope>NUCLEOTIDE SEQUENCE</scope>
    <source>
        <strain evidence="2">ICT_H6.2</strain>
    </source>
</reference>
<sequence>MYLPSVSPFLAIVRVGMPVLIIGFVAALPVVGQTPVAHYTFDEGLNDYTVDIAIDSVNGNNGVWQNTNTDGLSYAIGRIGGAVSLRGNDDDYFVIPSISQIDGIEPTPAGTAELGVGITISAWTYVDDDAPSGYKGIFKSREVTDLSSAGEQSGQDWGLAWEGGDHIDARISGSQSDSNADSITRNQWHHVAMVWGNVDSEASFIPPSQIVYVDGVRQDAFIEDTGIWQIISSGSWLIGEDTCCGGREINALLDDLAMFDVAMSDSQVSTLYNNGLLGIDAAGNATGVFEPGDVNEVDGVTIADFQIIRDHIGQQVNARNLGDLNGNKEVDLDDFRMWLDVAPPALAAEALASMSTAVPEPKTLLLVLAATTVVCVGRRGIHS</sequence>
<name>A0A9X2FFI6_9BACT</name>
<protein>
    <submittedName>
        <fullName evidence="2">LamG domain-containing protein</fullName>
    </submittedName>
</protein>
<evidence type="ECO:0000313" key="3">
    <source>
        <dbReference type="Proteomes" id="UP001155241"/>
    </source>
</evidence>
<dbReference type="Pfam" id="PF13385">
    <property type="entry name" value="Laminin_G_3"/>
    <property type="match status" value="1"/>
</dbReference>
<feature type="transmembrane region" description="Helical" evidence="1">
    <location>
        <begin position="12"/>
        <end position="31"/>
    </location>
</feature>
<keyword evidence="3" id="KW-1185">Reference proteome</keyword>
<evidence type="ECO:0000313" key="2">
    <source>
        <dbReference type="EMBL" id="MCO6044751.1"/>
    </source>
</evidence>
<keyword evidence="1" id="KW-1133">Transmembrane helix</keyword>
<dbReference type="SUPFAM" id="SSF49899">
    <property type="entry name" value="Concanavalin A-like lectins/glucanases"/>
    <property type="match status" value="1"/>
</dbReference>
<organism evidence="2 3">
    <name type="scientific">Aeoliella straminimaris</name>
    <dbReference type="NCBI Taxonomy" id="2954799"/>
    <lineage>
        <taxon>Bacteria</taxon>
        <taxon>Pseudomonadati</taxon>
        <taxon>Planctomycetota</taxon>
        <taxon>Planctomycetia</taxon>
        <taxon>Pirellulales</taxon>
        <taxon>Lacipirellulaceae</taxon>
        <taxon>Aeoliella</taxon>
    </lineage>
</organism>
<dbReference type="RefSeq" id="WP_252852867.1">
    <property type="nucleotide sequence ID" value="NZ_JAMXLR010000038.1"/>
</dbReference>
<dbReference type="PROSITE" id="PS00018">
    <property type="entry name" value="EF_HAND_1"/>
    <property type="match status" value="1"/>
</dbReference>
<proteinExistence type="predicted"/>
<dbReference type="Proteomes" id="UP001155241">
    <property type="component" value="Unassembled WGS sequence"/>
</dbReference>
<keyword evidence="1" id="KW-0812">Transmembrane</keyword>
<dbReference type="AlphaFoldDB" id="A0A9X2FFI6"/>
<keyword evidence="1" id="KW-0472">Membrane</keyword>